<keyword evidence="8" id="KW-1185">Reference proteome</keyword>
<dbReference type="SFLD" id="SFLDG01067">
    <property type="entry name" value="SPASM/twitch_domain_containing"/>
    <property type="match status" value="1"/>
</dbReference>
<reference evidence="7 8" key="1">
    <citation type="submission" date="2016-10" db="EMBL/GenBank/DDBJ databases">
        <authorList>
            <person name="de Groot N.N."/>
        </authorList>
    </citation>
    <scope>NUCLEOTIDE SEQUENCE [LARGE SCALE GENOMIC DNA]</scope>
    <source>
        <strain evidence="7 8">DSM 8423</strain>
    </source>
</reference>
<dbReference type="InterPro" id="IPR050377">
    <property type="entry name" value="Radical_SAM_PqqE_MftC-like"/>
</dbReference>
<dbReference type="STRING" id="43775.SAMN04489760_12124"/>
<dbReference type="SFLD" id="SFLDS00029">
    <property type="entry name" value="Radical_SAM"/>
    <property type="match status" value="1"/>
</dbReference>
<feature type="domain" description="Radical SAM core" evidence="6">
    <location>
        <begin position="36"/>
        <end position="258"/>
    </location>
</feature>
<sequence length="355" mass="40266">MEIATITKKEIENTKREKLKREKPQVYEKIIKLADKERRGEPTCRIDIGYNYACNLSCQHCMANKFQKKARSLTVADMRNIAEQADALGWCQFNISGGEPLILKNFDEVLAALMPEKFHIGISTNGYFLTLEKARHLKEIGLDKVMISLDSIDPDLHNANRASKEGYEKAISAIWNAKAAGLDTIIQHVVSHQNAQSENTVELARFAQENGFSLDLVIAKAIGQWEGKHEVLIDRDDAAFLHKLNQQYPAARRDVFPSYGMKGGCGALNKCFHITQYGDVLICVFMHISIGNVFEDSLETIVARGNKIKYVRNFSPLCLSGEDRNFIDKYMTRFYGKPLPVDYREIFDADDFVED</sequence>
<dbReference type="RefSeq" id="WP_093884113.1">
    <property type="nucleotide sequence ID" value="NZ_FOBS01000021.1"/>
</dbReference>
<dbReference type="CDD" id="cd01335">
    <property type="entry name" value="Radical_SAM"/>
    <property type="match status" value="1"/>
</dbReference>
<dbReference type="InterPro" id="IPR023885">
    <property type="entry name" value="4Fe4S-binding_SPASM_dom"/>
</dbReference>
<dbReference type="Pfam" id="PF13186">
    <property type="entry name" value="SPASM"/>
    <property type="match status" value="1"/>
</dbReference>
<dbReference type="OrthoDB" id="9782387at2"/>
<dbReference type="SFLD" id="SFLDG01386">
    <property type="entry name" value="main_SPASM_domain-containing"/>
    <property type="match status" value="1"/>
</dbReference>
<dbReference type="SUPFAM" id="SSF102114">
    <property type="entry name" value="Radical SAM enzymes"/>
    <property type="match status" value="1"/>
</dbReference>
<evidence type="ECO:0000256" key="5">
    <source>
        <dbReference type="ARBA" id="ARBA00023014"/>
    </source>
</evidence>
<dbReference type="InterPro" id="IPR007197">
    <property type="entry name" value="rSAM"/>
</dbReference>
<dbReference type="GO" id="GO:0046872">
    <property type="term" value="F:metal ion binding"/>
    <property type="evidence" value="ECO:0007669"/>
    <property type="project" value="UniProtKB-KW"/>
</dbReference>
<accession>A0A1H7Z9A3</accession>
<dbReference type="GO" id="GO:0003824">
    <property type="term" value="F:catalytic activity"/>
    <property type="evidence" value="ECO:0007669"/>
    <property type="project" value="InterPro"/>
</dbReference>
<evidence type="ECO:0000256" key="2">
    <source>
        <dbReference type="ARBA" id="ARBA00022691"/>
    </source>
</evidence>
<dbReference type="Proteomes" id="UP000198744">
    <property type="component" value="Unassembled WGS sequence"/>
</dbReference>
<evidence type="ECO:0000313" key="8">
    <source>
        <dbReference type="Proteomes" id="UP000198744"/>
    </source>
</evidence>
<dbReference type="PROSITE" id="PS51918">
    <property type="entry name" value="RADICAL_SAM"/>
    <property type="match status" value="1"/>
</dbReference>
<evidence type="ECO:0000313" key="7">
    <source>
        <dbReference type="EMBL" id="SEM54803.1"/>
    </source>
</evidence>
<dbReference type="Gene3D" id="3.20.20.70">
    <property type="entry name" value="Aldolase class I"/>
    <property type="match status" value="1"/>
</dbReference>
<dbReference type="GO" id="GO:0051536">
    <property type="term" value="F:iron-sulfur cluster binding"/>
    <property type="evidence" value="ECO:0007669"/>
    <property type="project" value="UniProtKB-KW"/>
</dbReference>
<keyword evidence="3" id="KW-0479">Metal-binding</keyword>
<gene>
    <name evidence="7" type="ORF">SAMN04489760_12124</name>
</gene>
<keyword evidence="4" id="KW-0408">Iron</keyword>
<dbReference type="PANTHER" id="PTHR11228">
    <property type="entry name" value="RADICAL SAM DOMAIN PROTEIN"/>
    <property type="match status" value="1"/>
</dbReference>
<dbReference type="PANTHER" id="PTHR11228:SF7">
    <property type="entry name" value="PQQA PEPTIDE CYCLASE"/>
    <property type="match status" value="1"/>
</dbReference>
<protein>
    <submittedName>
        <fullName evidence="7">Radical SAM superfamily enzyme, MoaA/NifB/PqqE/SkfB family</fullName>
    </submittedName>
</protein>
<evidence type="ECO:0000256" key="1">
    <source>
        <dbReference type="ARBA" id="ARBA00001966"/>
    </source>
</evidence>
<keyword evidence="2" id="KW-0949">S-adenosyl-L-methionine</keyword>
<evidence type="ECO:0000256" key="3">
    <source>
        <dbReference type="ARBA" id="ARBA00022723"/>
    </source>
</evidence>
<dbReference type="InterPro" id="IPR058240">
    <property type="entry name" value="rSAM_sf"/>
</dbReference>
<dbReference type="AlphaFoldDB" id="A0A1H7Z9A3"/>
<dbReference type="InterPro" id="IPR013785">
    <property type="entry name" value="Aldolase_TIM"/>
</dbReference>
<keyword evidence="5" id="KW-0411">Iron-sulfur</keyword>
<name>A0A1H7Z9A3_9BACT</name>
<comment type="cofactor">
    <cofactor evidence="1">
        <name>[4Fe-4S] cluster</name>
        <dbReference type="ChEBI" id="CHEBI:49883"/>
    </cofactor>
</comment>
<organism evidence="7 8">
    <name type="scientific">Syntrophus gentianae</name>
    <dbReference type="NCBI Taxonomy" id="43775"/>
    <lineage>
        <taxon>Bacteria</taxon>
        <taxon>Pseudomonadati</taxon>
        <taxon>Thermodesulfobacteriota</taxon>
        <taxon>Syntrophia</taxon>
        <taxon>Syntrophales</taxon>
        <taxon>Syntrophaceae</taxon>
        <taxon>Syntrophus</taxon>
    </lineage>
</organism>
<dbReference type="Pfam" id="PF04055">
    <property type="entry name" value="Radical_SAM"/>
    <property type="match status" value="1"/>
</dbReference>
<evidence type="ECO:0000256" key="4">
    <source>
        <dbReference type="ARBA" id="ARBA00023004"/>
    </source>
</evidence>
<evidence type="ECO:0000259" key="6">
    <source>
        <dbReference type="PROSITE" id="PS51918"/>
    </source>
</evidence>
<dbReference type="EMBL" id="FOBS01000021">
    <property type="protein sequence ID" value="SEM54803.1"/>
    <property type="molecule type" value="Genomic_DNA"/>
</dbReference>
<proteinExistence type="predicted"/>